<keyword evidence="3 11" id="KW-0808">Transferase</keyword>
<evidence type="ECO:0000256" key="3">
    <source>
        <dbReference type="ARBA" id="ARBA00022679"/>
    </source>
</evidence>
<comment type="similarity">
    <text evidence="7">Belongs to the DNA polymerase HolA subunit family.</text>
</comment>
<evidence type="ECO:0000256" key="6">
    <source>
        <dbReference type="ARBA" id="ARBA00022932"/>
    </source>
</evidence>
<dbReference type="GO" id="GO:0003887">
    <property type="term" value="F:DNA-directed DNA polymerase activity"/>
    <property type="evidence" value="ECO:0007669"/>
    <property type="project" value="UniProtKB-EC"/>
</dbReference>
<evidence type="ECO:0000256" key="8">
    <source>
        <dbReference type="ARBA" id="ARBA00049244"/>
    </source>
</evidence>
<dbReference type="Pfam" id="PF06144">
    <property type="entry name" value="DNA_pol3_delta"/>
    <property type="match status" value="1"/>
</dbReference>
<sequence>MNAFDELEKIKRAGLPQILVLYGEEEELVQELKNRLLEFVQFDNADLGQAYFDLTPANANLALEELESLPFFVDQKLVILENLSNLTTAKKSVFDDKQLSRFEDFLNHPVETTQLILILHGKLDSRLKLTKKLKAQATLLEAQELKPQDLTRVFAGTGLSSAVLQRVFEKSNFSFPVIKQNLSLLKTYVGEREVTVEDVEKVVPKSLQDNIFLLTDLILKGKVAEARELVHDLILQGEELIKILVILTNSFRLYYQVKVMQSKGWNEAKQTSFLKIHPYRIKLANQQVRKMQEDYLSRALLSLIALDYKIKSSGVDANYLFDLALIKLALKDL</sequence>
<evidence type="ECO:0000259" key="9">
    <source>
        <dbReference type="Pfam" id="PF06144"/>
    </source>
</evidence>
<dbReference type="Gene3D" id="1.20.272.10">
    <property type="match status" value="1"/>
</dbReference>
<dbReference type="SUPFAM" id="SSF48019">
    <property type="entry name" value="post-AAA+ oligomerization domain-like"/>
    <property type="match status" value="1"/>
</dbReference>
<dbReference type="InterPro" id="IPR048466">
    <property type="entry name" value="DNA_pol3_delta-like_C"/>
</dbReference>
<dbReference type="Pfam" id="PF21694">
    <property type="entry name" value="DNA_pol3_delta_C"/>
    <property type="match status" value="1"/>
</dbReference>
<dbReference type="InterPro" id="IPR010372">
    <property type="entry name" value="DNA_pol3_delta_N"/>
</dbReference>
<reference evidence="11 12" key="1">
    <citation type="submission" date="2024-03" db="EMBL/GenBank/DDBJ databases">
        <title>Mouse gut bacterial collection (mGBC) of GemPharmatech.</title>
        <authorList>
            <person name="He Y."/>
            <person name="Dong L."/>
            <person name="Wu D."/>
            <person name="Gao X."/>
            <person name="Lin Z."/>
        </authorList>
    </citation>
    <scope>NUCLEOTIDE SEQUENCE [LARGE SCALE GENOMIC DNA]</scope>
    <source>
        <strain evidence="11 12">61-15</strain>
    </source>
</reference>
<feature type="domain" description="DNA polymerase III delta subunit-like C-terminal" evidence="10">
    <location>
        <begin position="208"/>
        <end position="328"/>
    </location>
</feature>
<keyword evidence="5" id="KW-0235">DNA replication</keyword>
<dbReference type="InterPro" id="IPR027417">
    <property type="entry name" value="P-loop_NTPase"/>
</dbReference>
<keyword evidence="12" id="KW-1185">Reference proteome</keyword>
<keyword evidence="6" id="KW-0239">DNA-directed DNA polymerase</keyword>
<dbReference type="PANTHER" id="PTHR34388:SF1">
    <property type="entry name" value="DNA POLYMERASE III SUBUNIT DELTA"/>
    <property type="match status" value="1"/>
</dbReference>
<feature type="domain" description="DNA polymerase III delta N-terminal" evidence="9">
    <location>
        <begin position="20"/>
        <end position="143"/>
    </location>
</feature>
<dbReference type="EMBL" id="JBCLSH010000023">
    <property type="protein sequence ID" value="MEY8443955.1"/>
    <property type="molecule type" value="Genomic_DNA"/>
</dbReference>
<evidence type="ECO:0000256" key="5">
    <source>
        <dbReference type="ARBA" id="ARBA00022705"/>
    </source>
</evidence>
<comment type="catalytic activity">
    <reaction evidence="8">
        <text>DNA(n) + a 2'-deoxyribonucleoside 5'-triphosphate = DNA(n+1) + diphosphate</text>
        <dbReference type="Rhea" id="RHEA:22508"/>
        <dbReference type="Rhea" id="RHEA-COMP:17339"/>
        <dbReference type="Rhea" id="RHEA-COMP:17340"/>
        <dbReference type="ChEBI" id="CHEBI:33019"/>
        <dbReference type="ChEBI" id="CHEBI:61560"/>
        <dbReference type="ChEBI" id="CHEBI:173112"/>
        <dbReference type="EC" id="2.7.7.7"/>
    </reaction>
</comment>
<dbReference type="Proteomes" id="UP001565283">
    <property type="component" value="Unassembled WGS sequence"/>
</dbReference>
<evidence type="ECO:0000256" key="1">
    <source>
        <dbReference type="ARBA" id="ARBA00012417"/>
    </source>
</evidence>
<dbReference type="SUPFAM" id="SSF52540">
    <property type="entry name" value="P-loop containing nucleoside triphosphate hydrolases"/>
    <property type="match status" value="1"/>
</dbReference>
<dbReference type="Gene3D" id="3.40.50.300">
    <property type="entry name" value="P-loop containing nucleotide triphosphate hydrolases"/>
    <property type="match status" value="1"/>
</dbReference>
<dbReference type="EC" id="2.7.7.7" evidence="1"/>
<evidence type="ECO:0000256" key="7">
    <source>
        <dbReference type="ARBA" id="ARBA00034754"/>
    </source>
</evidence>
<evidence type="ECO:0000256" key="4">
    <source>
        <dbReference type="ARBA" id="ARBA00022695"/>
    </source>
</evidence>
<proteinExistence type="inferred from homology"/>
<protein>
    <recommendedName>
        <fullName evidence="2">DNA polymerase III subunit delta</fullName>
        <ecNumber evidence="1">2.7.7.7</ecNumber>
    </recommendedName>
</protein>
<dbReference type="InterPro" id="IPR005790">
    <property type="entry name" value="DNA_polIII_delta"/>
</dbReference>
<dbReference type="NCBIfam" id="TIGR01128">
    <property type="entry name" value="holA"/>
    <property type="match status" value="1"/>
</dbReference>
<evidence type="ECO:0000313" key="12">
    <source>
        <dbReference type="Proteomes" id="UP001565283"/>
    </source>
</evidence>
<dbReference type="InterPro" id="IPR008921">
    <property type="entry name" value="DNA_pol3_clamp-load_cplx_C"/>
</dbReference>
<comment type="caution">
    <text evidence="11">The sequence shown here is derived from an EMBL/GenBank/DDBJ whole genome shotgun (WGS) entry which is preliminary data.</text>
</comment>
<name>A0ABV4D322_9LACT</name>
<evidence type="ECO:0000313" key="11">
    <source>
        <dbReference type="EMBL" id="MEY8443955.1"/>
    </source>
</evidence>
<keyword evidence="4 11" id="KW-0548">Nucleotidyltransferase</keyword>
<organism evidence="11 12">
    <name type="scientific">Lactococcus ileimucosae</name>
    <dbReference type="NCBI Taxonomy" id="2941329"/>
    <lineage>
        <taxon>Bacteria</taxon>
        <taxon>Bacillati</taxon>
        <taxon>Bacillota</taxon>
        <taxon>Bacilli</taxon>
        <taxon>Lactobacillales</taxon>
        <taxon>Streptococcaceae</taxon>
        <taxon>Lactococcus</taxon>
    </lineage>
</organism>
<evidence type="ECO:0000256" key="2">
    <source>
        <dbReference type="ARBA" id="ARBA00017703"/>
    </source>
</evidence>
<dbReference type="PANTHER" id="PTHR34388">
    <property type="entry name" value="DNA POLYMERASE III SUBUNIT DELTA"/>
    <property type="match status" value="1"/>
</dbReference>
<dbReference type="RefSeq" id="WP_369948474.1">
    <property type="nucleotide sequence ID" value="NZ_JBCLSH010000023.1"/>
</dbReference>
<gene>
    <name evidence="11" type="primary">holA</name>
    <name evidence="11" type="ORF">AALA52_06845</name>
</gene>
<evidence type="ECO:0000259" key="10">
    <source>
        <dbReference type="Pfam" id="PF21694"/>
    </source>
</evidence>
<accession>A0ABV4D322</accession>